<dbReference type="GO" id="GO:0030150">
    <property type="term" value="P:protein import into mitochondrial matrix"/>
    <property type="evidence" value="ECO:0007669"/>
    <property type="project" value="TreeGrafter"/>
</dbReference>
<keyword evidence="12" id="KW-0675">Receptor</keyword>
<evidence type="ECO:0000256" key="11">
    <source>
        <dbReference type="SAM" id="Phobius"/>
    </source>
</evidence>
<comment type="subcellular location">
    <subcellularLocation>
        <location evidence="1">Mitochondrion outer membrane</location>
        <topology evidence="1">Single-pass membrane protein</topology>
    </subcellularLocation>
</comment>
<evidence type="ECO:0000256" key="7">
    <source>
        <dbReference type="ARBA" id="ARBA00023128"/>
    </source>
</evidence>
<reference evidence="12 13" key="1">
    <citation type="submission" date="2021-06" db="EMBL/GenBank/DDBJ databases">
        <title>Caerostris extrusa draft genome.</title>
        <authorList>
            <person name="Kono N."/>
            <person name="Arakawa K."/>
        </authorList>
    </citation>
    <scope>NUCLEOTIDE SEQUENCE [LARGE SCALE GENOMIC DNA]</scope>
</reference>
<gene>
    <name evidence="12" type="primary">Tomm70</name>
    <name evidence="12" type="ORF">CEXT_575591</name>
</gene>
<keyword evidence="4" id="KW-1000">Mitochondrion outer membrane</keyword>
<evidence type="ECO:0000313" key="13">
    <source>
        <dbReference type="Proteomes" id="UP001054945"/>
    </source>
</evidence>
<dbReference type="PROSITE" id="PS50005">
    <property type="entry name" value="TPR"/>
    <property type="match status" value="4"/>
</dbReference>
<evidence type="ECO:0000256" key="4">
    <source>
        <dbReference type="ARBA" id="ARBA00022787"/>
    </source>
</evidence>
<evidence type="ECO:0000256" key="2">
    <source>
        <dbReference type="ARBA" id="ARBA00022692"/>
    </source>
</evidence>
<keyword evidence="8 11" id="KW-0472">Membrane</keyword>
<dbReference type="PANTHER" id="PTHR46208:SF1">
    <property type="entry name" value="MITOCHONDRIAL IMPORT RECEPTOR SUBUNIT TOM70"/>
    <property type="match status" value="1"/>
</dbReference>
<dbReference type="GO" id="GO:0045039">
    <property type="term" value="P:protein insertion into mitochondrial inner membrane"/>
    <property type="evidence" value="ECO:0007669"/>
    <property type="project" value="TreeGrafter"/>
</dbReference>
<dbReference type="InterPro" id="IPR011990">
    <property type="entry name" value="TPR-like_helical_dom_sf"/>
</dbReference>
<keyword evidence="6 11" id="KW-1133">Transmembrane helix</keyword>
<evidence type="ECO:0000256" key="10">
    <source>
        <dbReference type="PROSITE-ProRule" id="PRU00339"/>
    </source>
</evidence>
<dbReference type="GO" id="GO:0030943">
    <property type="term" value="F:mitochondrion targeting sequence binding"/>
    <property type="evidence" value="ECO:0007669"/>
    <property type="project" value="TreeGrafter"/>
</dbReference>
<name>A0AAV4X2N0_CAEEX</name>
<feature type="repeat" description="TPR" evidence="10">
    <location>
        <begin position="330"/>
        <end position="363"/>
    </location>
</feature>
<dbReference type="Proteomes" id="UP001054945">
    <property type="component" value="Unassembled WGS sequence"/>
</dbReference>
<dbReference type="AlphaFoldDB" id="A0AAV4X2N0"/>
<dbReference type="EMBL" id="BPLR01017039">
    <property type="protein sequence ID" value="GIY88260.1"/>
    <property type="molecule type" value="Genomic_DNA"/>
</dbReference>
<feature type="transmembrane region" description="Helical" evidence="11">
    <location>
        <begin position="15"/>
        <end position="36"/>
    </location>
</feature>
<dbReference type="GO" id="GO:0005741">
    <property type="term" value="C:mitochondrial outer membrane"/>
    <property type="evidence" value="ECO:0007669"/>
    <property type="project" value="UniProtKB-SubCell"/>
</dbReference>
<evidence type="ECO:0000256" key="8">
    <source>
        <dbReference type="ARBA" id="ARBA00023136"/>
    </source>
</evidence>
<dbReference type="Pfam" id="PF13414">
    <property type="entry name" value="TPR_11"/>
    <property type="match status" value="1"/>
</dbReference>
<protein>
    <submittedName>
        <fullName evidence="12">Mitochondrial import receptor subunit TOM70</fullName>
    </submittedName>
</protein>
<keyword evidence="3" id="KW-0677">Repeat</keyword>
<dbReference type="Pfam" id="PF00515">
    <property type="entry name" value="TPR_1"/>
    <property type="match status" value="1"/>
</dbReference>
<dbReference type="GO" id="GO:0008320">
    <property type="term" value="F:protein transmembrane transporter activity"/>
    <property type="evidence" value="ECO:0007669"/>
    <property type="project" value="TreeGrafter"/>
</dbReference>
<evidence type="ECO:0000256" key="9">
    <source>
        <dbReference type="ARBA" id="ARBA00038030"/>
    </source>
</evidence>
<feature type="repeat" description="TPR" evidence="10">
    <location>
        <begin position="364"/>
        <end position="397"/>
    </location>
</feature>
<comment type="caution">
    <text evidence="12">The sequence shown here is derived from an EMBL/GenBank/DDBJ whole genome shotgun (WGS) entry which is preliminary data.</text>
</comment>
<sequence>MAATSKSNAPQLSKWHLAIILGIGTPAALGLAYWYYKKKQYKKSDNCCEDICENMETKPKKIELNNDITHSKKETANVSETPYSKAKAFKDIGNQCFREGNFSKAIEYYTHAIEICPPDKTGDLATFYQNRAAAFENLKNYEAVVNDTTKALEYNQSYEKALFRRGRAYEELGKLELCLEDVTSALMLDGFRNENYLKITDKVLKELSKQSAKETFQKREPKLPSTHFVRHYFISFSEDPIMKSVEEYKKNMKDLAELSGFRLVIHHLAEENFDEVIPNCNVEIDRRGPDLPEAYLVRATFKLLQGQIQESLADLTQLYALESVDVKVRVNCLIKIGTLKVQLEKMDEALQHFNKAIELDLNNADIYLHRGQVYLLMERFNDCLRDMEKSCSLNPNFPSARAQKCYIQYRCGIQFNDENQKASALQGFEEIEKNFPNCSESFFLYAQVLSECGEFKKAESYFLKAGELDPKDPNVYVHRGILALQWNDDILLAIKYLNKAIEMDEKCQFGYETLGSIEIQSISSSTSFCLIKHQRQTFNCSTLASQTGFCFCFHIIQQSSMTVGELEKGLELFEKALEVAHTETELAHLYSLLLAAKAQAKATKEIWFSS</sequence>
<evidence type="ECO:0000313" key="12">
    <source>
        <dbReference type="EMBL" id="GIY88260.1"/>
    </source>
</evidence>
<organism evidence="12 13">
    <name type="scientific">Caerostris extrusa</name>
    <name type="common">Bark spider</name>
    <name type="synonym">Caerostris bankana</name>
    <dbReference type="NCBI Taxonomy" id="172846"/>
    <lineage>
        <taxon>Eukaryota</taxon>
        <taxon>Metazoa</taxon>
        <taxon>Ecdysozoa</taxon>
        <taxon>Arthropoda</taxon>
        <taxon>Chelicerata</taxon>
        <taxon>Arachnida</taxon>
        <taxon>Araneae</taxon>
        <taxon>Araneomorphae</taxon>
        <taxon>Entelegynae</taxon>
        <taxon>Araneoidea</taxon>
        <taxon>Araneidae</taxon>
        <taxon>Caerostris</taxon>
    </lineage>
</organism>
<keyword evidence="13" id="KW-1185">Reference proteome</keyword>
<dbReference type="Pfam" id="PF13181">
    <property type="entry name" value="TPR_8"/>
    <property type="match status" value="1"/>
</dbReference>
<dbReference type="SUPFAM" id="SSF48452">
    <property type="entry name" value="TPR-like"/>
    <property type="match status" value="2"/>
</dbReference>
<dbReference type="SMART" id="SM00028">
    <property type="entry name" value="TPR"/>
    <property type="match status" value="9"/>
</dbReference>
<keyword evidence="2 11" id="KW-0812">Transmembrane</keyword>
<keyword evidence="7" id="KW-0496">Mitochondrion</keyword>
<feature type="repeat" description="TPR" evidence="10">
    <location>
        <begin position="439"/>
        <end position="472"/>
    </location>
</feature>
<evidence type="ECO:0000256" key="1">
    <source>
        <dbReference type="ARBA" id="ARBA00004572"/>
    </source>
</evidence>
<evidence type="ECO:0000256" key="6">
    <source>
        <dbReference type="ARBA" id="ARBA00022989"/>
    </source>
</evidence>
<dbReference type="InterPro" id="IPR019734">
    <property type="entry name" value="TPR_rpt"/>
</dbReference>
<accession>A0AAV4X2N0</accession>
<keyword evidence="5 10" id="KW-0802">TPR repeat</keyword>
<proteinExistence type="inferred from homology"/>
<feature type="repeat" description="TPR" evidence="10">
    <location>
        <begin position="86"/>
        <end position="119"/>
    </location>
</feature>
<dbReference type="Gene3D" id="1.25.40.10">
    <property type="entry name" value="Tetratricopeptide repeat domain"/>
    <property type="match status" value="2"/>
</dbReference>
<comment type="similarity">
    <text evidence="9">Belongs to the Tom70 family.</text>
</comment>
<evidence type="ECO:0000256" key="5">
    <source>
        <dbReference type="ARBA" id="ARBA00022803"/>
    </source>
</evidence>
<evidence type="ECO:0000256" key="3">
    <source>
        <dbReference type="ARBA" id="ARBA00022737"/>
    </source>
</evidence>
<dbReference type="PANTHER" id="PTHR46208">
    <property type="entry name" value="MITOCHONDRIAL IMPORT RECEPTOR SUBUNIT TOM70"/>
    <property type="match status" value="1"/>
</dbReference>